<proteinExistence type="predicted"/>
<accession>A0A139H4W5</accession>
<evidence type="ECO:0000313" key="1">
    <source>
        <dbReference type="EMBL" id="KXS97409.1"/>
    </source>
</evidence>
<protein>
    <submittedName>
        <fullName evidence="1">Uncharacterized protein</fullName>
    </submittedName>
</protein>
<evidence type="ECO:0000313" key="2">
    <source>
        <dbReference type="Proteomes" id="UP000073492"/>
    </source>
</evidence>
<sequence length="207" mass="22990">MCVAGLNVSTQSCAHRWYELIRPCNPANNLQNCPERVKLEGWERRNDHCPFCDGGNHHQSTHRLFGSTSSASSVASSPTLSDMAFIGRAGRRGSGATLTGTLSPLSRTSSIDEMDAVELERATRARDMNGRLHVYLSCDPHEVLPSARKNYPTYATAIQRAEEAAANSSDGPSRRSSLMRRQSFTRGWKRMSCRFSFSSVSDLRIFE</sequence>
<dbReference type="AlphaFoldDB" id="A0A139H4W5"/>
<organism evidence="1 2">
    <name type="scientific">Pseudocercospora musae</name>
    <dbReference type="NCBI Taxonomy" id="113226"/>
    <lineage>
        <taxon>Eukaryota</taxon>
        <taxon>Fungi</taxon>
        <taxon>Dikarya</taxon>
        <taxon>Ascomycota</taxon>
        <taxon>Pezizomycotina</taxon>
        <taxon>Dothideomycetes</taxon>
        <taxon>Dothideomycetidae</taxon>
        <taxon>Mycosphaerellales</taxon>
        <taxon>Mycosphaerellaceae</taxon>
        <taxon>Pseudocercospora</taxon>
    </lineage>
</organism>
<dbReference type="EMBL" id="LFZO01000782">
    <property type="protein sequence ID" value="KXS97409.1"/>
    <property type="molecule type" value="Genomic_DNA"/>
</dbReference>
<dbReference type="OrthoDB" id="3942453at2759"/>
<dbReference type="Proteomes" id="UP000073492">
    <property type="component" value="Unassembled WGS sequence"/>
</dbReference>
<reference evidence="1 2" key="1">
    <citation type="submission" date="2015-07" db="EMBL/GenBank/DDBJ databases">
        <title>Comparative genomics of the Sigatoka disease complex on banana suggests a link between parallel evolutionary changes in Pseudocercospora fijiensis and Pseudocercospora eumusae and increased virulence on the banana host.</title>
        <authorList>
            <person name="Chang T.-C."/>
            <person name="Salvucci A."/>
            <person name="Crous P.W."/>
            <person name="Stergiopoulos I."/>
        </authorList>
    </citation>
    <scope>NUCLEOTIDE SEQUENCE [LARGE SCALE GENOMIC DNA]</scope>
    <source>
        <strain evidence="1 2">CBS 116634</strain>
    </source>
</reference>
<comment type="caution">
    <text evidence="1">The sequence shown here is derived from an EMBL/GenBank/DDBJ whole genome shotgun (WGS) entry which is preliminary data.</text>
</comment>
<name>A0A139H4W5_9PEZI</name>
<gene>
    <name evidence="1" type="ORF">AC579_7514</name>
</gene>
<keyword evidence="2" id="KW-1185">Reference proteome</keyword>